<keyword evidence="2" id="KW-0472">Membrane</keyword>
<dbReference type="SUPFAM" id="SSF52799">
    <property type="entry name" value="(Phosphotyrosine protein) phosphatases II"/>
    <property type="match status" value="1"/>
</dbReference>
<dbReference type="EC" id="3.1.3.48" evidence="3"/>
<keyword evidence="4" id="KW-1185">Reference proteome</keyword>
<reference evidence="3 4" key="2">
    <citation type="submission" date="2024-11" db="EMBL/GenBank/DDBJ databases">
        <title>Using genomics to understand microbial adaptation to soil warming.</title>
        <authorList>
            <person name="Deangelis K.M. PhD."/>
        </authorList>
    </citation>
    <scope>NUCLEOTIDE SEQUENCE [LARGE SCALE GENOMIC DNA]</scope>
    <source>
        <strain evidence="3 4">GAS97</strain>
    </source>
</reference>
<dbReference type="Pfam" id="PF13350">
    <property type="entry name" value="Y_phosphatase3"/>
    <property type="match status" value="1"/>
</dbReference>
<organism evidence="3 4">
    <name type="scientific">Caballeronia udeis</name>
    <dbReference type="NCBI Taxonomy" id="1232866"/>
    <lineage>
        <taxon>Bacteria</taxon>
        <taxon>Pseudomonadati</taxon>
        <taxon>Pseudomonadota</taxon>
        <taxon>Betaproteobacteria</taxon>
        <taxon>Burkholderiales</taxon>
        <taxon>Burkholderiaceae</taxon>
        <taxon>Caballeronia</taxon>
    </lineage>
</organism>
<comment type="similarity">
    <text evidence="1">Belongs to the protein-tyrosine phosphatase family.</text>
</comment>
<keyword evidence="2" id="KW-0812">Transmembrane</keyword>
<dbReference type="PROSITE" id="PS51318">
    <property type="entry name" value="TAT"/>
    <property type="match status" value="1"/>
</dbReference>
<dbReference type="InterPro" id="IPR016130">
    <property type="entry name" value="Tyr_Pase_AS"/>
</dbReference>
<dbReference type="PROSITE" id="PS00383">
    <property type="entry name" value="TYR_PHOSPHATASE_1"/>
    <property type="match status" value="1"/>
</dbReference>
<proteinExistence type="inferred from homology"/>
<evidence type="ECO:0000256" key="1">
    <source>
        <dbReference type="ARBA" id="ARBA00009580"/>
    </source>
</evidence>
<dbReference type="InterPro" id="IPR006311">
    <property type="entry name" value="TAT_signal"/>
</dbReference>
<keyword evidence="2" id="KW-1133">Transmembrane helix</keyword>
<dbReference type="Gene3D" id="3.90.190.10">
    <property type="entry name" value="Protein tyrosine phosphatase superfamily"/>
    <property type="match status" value="1"/>
</dbReference>
<keyword evidence="3" id="KW-0378">Hydrolase</keyword>
<evidence type="ECO:0000256" key="2">
    <source>
        <dbReference type="SAM" id="Phobius"/>
    </source>
</evidence>
<feature type="transmembrane region" description="Helical" evidence="2">
    <location>
        <begin position="20"/>
        <end position="41"/>
    </location>
</feature>
<dbReference type="EMBL" id="JBIYDN010000013">
    <property type="protein sequence ID" value="MFK4444210.1"/>
    <property type="molecule type" value="Genomic_DNA"/>
</dbReference>
<name>A0ABW8MKL9_9BURK</name>
<protein>
    <submittedName>
        <fullName evidence="3">Protein-tyrosine phosphatase</fullName>
        <ecNumber evidence="3">3.1.3.48</ecNumber>
    </submittedName>
</protein>
<accession>A0ABW8MKL9</accession>
<dbReference type="GO" id="GO:0004725">
    <property type="term" value="F:protein tyrosine phosphatase activity"/>
    <property type="evidence" value="ECO:0007669"/>
    <property type="project" value="UniProtKB-EC"/>
</dbReference>
<reference evidence="3 4" key="1">
    <citation type="submission" date="2024-10" db="EMBL/GenBank/DDBJ databases">
        <authorList>
            <person name="Deangelis K."/>
            <person name="Huntemann M."/>
            <person name="Clum A."/>
            <person name="Wang J."/>
            <person name="Palaniappan K."/>
            <person name="Ritter S."/>
            <person name="Chen I.-M."/>
            <person name="Stamatis D."/>
            <person name="Reddy T."/>
            <person name="O'Malley R."/>
            <person name="Daum C."/>
            <person name="Ng V."/>
            <person name="Ivanova N."/>
            <person name="Kyrpides N."/>
            <person name="Woyke T."/>
        </authorList>
    </citation>
    <scope>NUCLEOTIDE SEQUENCE [LARGE SCALE GENOMIC DNA]</scope>
    <source>
        <strain evidence="3 4">GAS97</strain>
    </source>
</reference>
<dbReference type="PANTHER" id="PTHR31126">
    <property type="entry name" value="TYROSINE-PROTEIN PHOSPHATASE"/>
    <property type="match status" value="1"/>
</dbReference>
<dbReference type="Proteomes" id="UP001620514">
    <property type="component" value="Unassembled WGS sequence"/>
</dbReference>
<dbReference type="InterPro" id="IPR029021">
    <property type="entry name" value="Prot-tyrosine_phosphatase-like"/>
</dbReference>
<dbReference type="InterPro" id="IPR026893">
    <property type="entry name" value="Tyr/Ser_Pase_IphP-type"/>
</dbReference>
<sequence length="309" mass="32557">MNKSTMGRAGLNSFSRRNFLFNVAGGALGTLLIPTAGSLLLTACGGDGGVSAGNTAVAKTPILSSVPNFRDVAGPDDTLAYQTSSGQKLQRGVFYRSSVFAPSAADLATLNMLGIKIVFDLRTAAEIAAAPDTLPDGAAYNNISIYASYYAGMPKLTSQEDAIASMVKAEQQYVTSSFECERLGELFTDMANSANAQVFHCSAGKDRTGWASAVLLTLVGVPQSVVIQDYLLTNIYTAASIQAQYEAIVASNGQTYADYYYPFLGVQQSFLMAGFTQVGTSYGTMENYVTNALGVSSSAQSQLKARLLG</sequence>
<dbReference type="RefSeq" id="WP_404609239.1">
    <property type="nucleotide sequence ID" value="NZ_JBIYDN010000013.1"/>
</dbReference>
<evidence type="ECO:0000313" key="4">
    <source>
        <dbReference type="Proteomes" id="UP001620514"/>
    </source>
</evidence>
<comment type="caution">
    <text evidence="3">The sequence shown here is derived from an EMBL/GenBank/DDBJ whole genome shotgun (WGS) entry which is preliminary data.</text>
</comment>
<gene>
    <name evidence="3" type="ORF">ABH943_004232</name>
</gene>
<evidence type="ECO:0000313" key="3">
    <source>
        <dbReference type="EMBL" id="MFK4444210.1"/>
    </source>
</evidence>
<dbReference type="PANTHER" id="PTHR31126:SF1">
    <property type="entry name" value="TYROSINE SPECIFIC PROTEIN PHOSPHATASES DOMAIN-CONTAINING PROTEIN"/>
    <property type="match status" value="1"/>
</dbReference>